<protein>
    <submittedName>
        <fullName evidence="1">Uncharacterized protein</fullName>
    </submittedName>
</protein>
<organism evidence="1 2">
    <name type="scientific">Peronosclerospora sorghi</name>
    <dbReference type="NCBI Taxonomy" id="230839"/>
    <lineage>
        <taxon>Eukaryota</taxon>
        <taxon>Sar</taxon>
        <taxon>Stramenopiles</taxon>
        <taxon>Oomycota</taxon>
        <taxon>Peronosporomycetes</taxon>
        <taxon>Peronosporales</taxon>
        <taxon>Peronosporaceae</taxon>
        <taxon>Peronosclerospora</taxon>
    </lineage>
</organism>
<keyword evidence="2" id="KW-1185">Reference proteome</keyword>
<evidence type="ECO:0000313" key="2">
    <source>
        <dbReference type="Proteomes" id="UP001163321"/>
    </source>
</evidence>
<name>A0ACC0VRJ3_9STRA</name>
<dbReference type="Proteomes" id="UP001163321">
    <property type="component" value="Chromosome 7"/>
</dbReference>
<comment type="caution">
    <text evidence="1">The sequence shown here is derived from an EMBL/GenBank/DDBJ whole genome shotgun (WGS) entry which is preliminary data.</text>
</comment>
<accession>A0ACC0VRJ3</accession>
<evidence type="ECO:0000313" key="1">
    <source>
        <dbReference type="EMBL" id="KAI9909113.1"/>
    </source>
</evidence>
<reference evidence="1 2" key="1">
    <citation type="journal article" date="2022" name="bioRxiv">
        <title>The genome of the oomycete Peronosclerospora sorghi, a cosmopolitan pathogen of maize and sorghum, is inflated with dispersed pseudogenes.</title>
        <authorList>
            <person name="Fletcher K."/>
            <person name="Martin F."/>
            <person name="Isakeit T."/>
            <person name="Cavanaugh K."/>
            <person name="Magill C."/>
            <person name="Michelmore R."/>
        </authorList>
    </citation>
    <scope>NUCLEOTIDE SEQUENCE [LARGE SCALE GENOMIC DNA]</scope>
    <source>
        <strain evidence="1">P6</strain>
    </source>
</reference>
<proteinExistence type="predicted"/>
<sequence>MGHVWALVTAATWSAVSASSQFHLSLVGKGNEDRVHLMLDWVTHSTCNASSLLYGTSASALDSRVDGQRAGLVTEAAGETVTCWSALLPNLQPEATIYYAVMSDDATQQRTTLDFEALTHVDRAVGSDVRNFTVPANDITWAVFGDLGAPIQGHAAAVSLPALKRALAQDKYSGILNLGDLSYELTEANGQNYMDELEAVTSRVPMMTTVGNHEYQYGLAPSLTLQNYYRRFQGIQLGAGAASGSASNEFYSFTSGRIHFVFLNSEIYGDEAFVALQEDGKTWRPDDGAREVARAAQVKWLEYDLSRVERATTPFVVLCGHRPPFKTPKGLDTHGNRFAADIVPLLSKYHVDLYLAGHEHTYLLFEASTWHGYTIPPIIVSGSPGNNEYIRKEAELKIQGFHWKTLIPKYGYGYLTASDDALEWQWGSAASDATSEPTSAAWHVLDAVKFPKQLLGARYAAAGAAVTTPMDVAQAWKSARGASTHKGGTRAAHDTSSGDGRTRSTTLPTSVATSLPVLDVIEWLLLAGGMAVMLR</sequence>
<gene>
    <name evidence="1" type="ORF">PsorP6_014834</name>
</gene>
<dbReference type="EMBL" id="CM047586">
    <property type="protein sequence ID" value="KAI9909113.1"/>
    <property type="molecule type" value="Genomic_DNA"/>
</dbReference>